<keyword evidence="6" id="KW-0812">Transmembrane</keyword>
<sequence length="168" mass="19645">MRKETLYIRILLTSICLWLAIITLKSYLKRTNKNPRLVKNTVKDNQSYAFTESKVHTGAMTKQEIRKRLGNSTWVLLHTMAATYPAFPTQEHKKDVLKFLILLTKVFPCGDCAKHMQKMFSDYPPRISSHDDFVQWLCECHNMVNERLKLPQFDCSKADEIWECGCEV</sequence>
<evidence type="ECO:0000256" key="6">
    <source>
        <dbReference type="RuleBase" id="RU371123"/>
    </source>
</evidence>
<keyword evidence="4 6" id="KW-0560">Oxidoreductase</keyword>
<dbReference type="AlphaFoldDB" id="A0A4Q9L837"/>
<dbReference type="InterPro" id="IPR017905">
    <property type="entry name" value="ERV/ALR_sulphydryl_oxidase"/>
</dbReference>
<evidence type="ECO:0000256" key="3">
    <source>
        <dbReference type="ARBA" id="ARBA00022827"/>
    </source>
</evidence>
<evidence type="ECO:0000256" key="2">
    <source>
        <dbReference type="ARBA" id="ARBA00022630"/>
    </source>
</evidence>
<dbReference type="SUPFAM" id="SSF69000">
    <property type="entry name" value="FAD-dependent thiol oxidase"/>
    <property type="match status" value="1"/>
</dbReference>
<dbReference type="Pfam" id="PF04777">
    <property type="entry name" value="Evr1_Alr"/>
    <property type="match status" value="1"/>
</dbReference>
<dbReference type="GO" id="GO:0005739">
    <property type="term" value="C:mitochondrion"/>
    <property type="evidence" value="ECO:0007669"/>
    <property type="project" value="TreeGrafter"/>
</dbReference>
<dbReference type="EC" id="1.8.3.2" evidence="6"/>
<protein>
    <recommendedName>
        <fullName evidence="6">Sulfhydryl oxidase</fullName>
        <ecNumber evidence="6">1.8.3.2</ecNumber>
    </recommendedName>
</protein>
<dbReference type="PROSITE" id="PS51324">
    <property type="entry name" value="ERV_ALR"/>
    <property type="match status" value="1"/>
</dbReference>
<dbReference type="Gene3D" id="1.20.120.310">
    <property type="entry name" value="ERV/ALR sulfhydryl oxidase domain"/>
    <property type="match status" value="1"/>
</dbReference>
<dbReference type="PANTHER" id="PTHR12645">
    <property type="entry name" value="ALR/ERV"/>
    <property type="match status" value="1"/>
</dbReference>
<reference evidence="8 9" key="1">
    <citation type="submission" date="2017-12" db="EMBL/GenBank/DDBJ databases">
        <authorList>
            <person name="Pombert J.-F."/>
            <person name="Haag K.L."/>
            <person name="Ebert D."/>
        </authorList>
    </citation>
    <scope>NUCLEOTIDE SEQUENCE [LARGE SCALE GENOMIC DNA]</scope>
    <source>
        <strain evidence="8">BE-OM-2</strain>
    </source>
</reference>
<dbReference type="EMBL" id="PITI01000989">
    <property type="protein sequence ID" value="TBU03091.1"/>
    <property type="molecule type" value="Genomic_DNA"/>
</dbReference>
<evidence type="ECO:0000313" key="9">
    <source>
        <dbReference type="Proteomes" id="UP000291404"/>
    </source>
</evidence>
<name>A0A4Q9L837_9MICR</name>
<feature type="domain" description="ERV/ALR sulfhydryl oxidase" evidence="7">
    <location>
        <begin position="61"/>
        <end position="162"/>
    </location>
</feature>
<keyword evidence="3 6" id="KW-0274">FAD</keyword>
<accession>A0A4Q9L837</accession>
<keyword evidence="6" id="KW-0472">Membrane</keyword>
<keyword evidence="6" id="KW-1133">Transmembrane helix</keyword>
<dbReference type="GO" id="GO:0016971">
    <property type="term" value="F:flavin-dependent sulfhydryl oxidase activity"/>
    <property type="evidence" value="ECO:0007669"/>
    <property type="project" value="InterPro"/>
</dbReference>
<organism evidence="8 9">
    <name type="scientific">Hamiltosporidium magnivora</name>
    <dbReference type="NCBI Taxonomy" id="148818"/>
    <lineage>
        <taxon>Eukaryota</taxon>
        <taxon>Fungi</taxon>
        <taxon>Fungi incertae sedis</taxon>
        <taxon>Microsporidia</taxon>
        <taxon>Dubosqiidae</taxon>
        <taxon>Hamiltosporidium</taxon>
    </lineage>
</organism>
<proteinExistence type="predicted"/>
<dbReference type="GO" id="GO:0050660">
    <property type="term" value="F:flavin adenine dinucleotide binding"/>
    <property type="evidence" value="ECO:0007669"/>
    <property type="project" value="TreeGrafter"/>
</dbReference>
<evidence type="ECO:0000256" key="4">
    <source>
        <dbReference type="ARBA" id="ARBA00023002"/>
    </source>
</evidence>
<evidence type="ECO:0000259" key="7">
    <source>
        <dbReference type="PROSITE" id="PS51324"/>
    </source>
</evidence>
<comment type="catalytic activity">
    <reaction evidence="6">
        <text>2 R'C(R)SH + O2 = R'C(R)S-S(R)CR' + H2O2</text>
        <dbReference type="Rhea" id="RHEA:17357"/>
        <dbReference type="ChEBI" id="CHEBI:15379"/>
        <dbReference type="ChEBI" id="CHEBI:16240"/>
        <dbReference type="ChEBI" id="CHEBI:16520"/>
        <dbReference type="ChEBI" id="CHEBI:17412"/>
        <dbReference type="EC" id="1.8.3.2"/>
    </reaction>
</comment>
<evidence type="ECO:0000256" key="1">
    <source>
        <dbReference type="ARBA" id="ARBA00001974"/>
    </source>
</evidence>
<keyword evidence="5" id="KW-1015">Disulfide bond</keyword>
<dbReference type="STRING" id="148818.A0A4Q9L837"/>
<keyword evidence="9" id="KW-1185">Reference proteome</keyword>
<dbReference type="PANTHER" id="PTHR12645:SF1">
    <property type="entry name" value="FAD-LINKED SULFHYDRYL OXIDASE ERV2"/>
    <property type="match status" value="1"/>
</dbReference>
<dbReference type="VEuPathDB" id="MicrosporidiaDB:CWI36_0989p0020"/>
<feature type="transmembrane region" description="Helical" evidence="6">
    <location>
        <begin position="6"/>
        <end position="28"/>
    </location>
</feature>
<evidence type="ECO:0000256" key="5">
    <source>
        <dbReference type="ARBA" id="ARBA00023157"/>
    </source>
</evidence>
<evidence type="ECO:0000313" key="8">
    <source>
        <dbReference type="EMBL" id="TBU03091.1"/>
    </source>
</evidence>
<dbReference type="InterPro" id="IPR036774">
    <property type="entry name" value="ERV/ALR_sulphydryl_oxid_sf"/>
</dbReference>
<dbReference type="VEuPathDB" id="MicrosporidiaDB:CWI39_1176p0020"/>
<comment type="cofactor">
    <cofactor evidence="1 6">
        <name>FAD</name>
        <dbReference type="ChEBI" id="CHEBI:57692"/>
    </cofactor>
</comment>
<keyword evidence="2 6" id="KW-0285">Flavoprotein</keyword>
<dbReference type="Proteomes" id="UP000291404">
    <property type="component" value="Unassembled WGS sequence"/>
</dbReference>
<gene>
    <name evidence="8" type="ORF">CWI36_0989p0020</name>
</gene>
<dbReference type="InterPro" id="IPR039799">
    <property type="entry name" value="ALR/ERV"/>
</dbReference>
<comment type="caution">
    <text evidence="8">The sequence shown here is derived from an EMBL/GenBank/DDBJ whole genome shotgun (WGS) entry which is preliminary data.</text>
</comment>